<feature type="binding site" evidence="7">
    <location>
        <position position="185"/>
    </location>
    <ligand>
        <name>Mg(2+)</name>
        <dbReference type="ChEBI" id="CHEBI:18420"/>
    </ligand>
</feature>
<dbReference type="GO" id="GO:0071555">
    <property type="term" value="P:cell wall organization"/>
    <property type="evidence" value="ECO:0007669"/>
    <property type="project" value="TreeGrafter"/>
</dbReference>
<feature type="transmembrane region" description="Helical" evidence="8">
    <location>
        <begin position="216"/>
        <end position="234"/>
    </location>
</feature>
<evidence type="ECO:0000256" key="4">
    <source>
        <dbReference type="ARBA" id="ARBA00022692"/>
    </source>
</evidence>
<comment type="subcellular location">
    <subcellularLocation>
        <location evidence="1">Cell membrane</location>
        <topology evidence="1">Multi-pass membrane protein</topology>
    </subcellularLocation>
</comment>
<evidence type="ECO:0000256" key="2">
    <source>
        <dbReference type="ARBA" id="ARBA00022475"/>
    </source>
</evidence>
<feature type="transmembrane region" description="Helical" evidence="8">
    <location>
        <begin position="325"/>
        <end position="347"/>
    </location>
</feature>
<protein>
    <submittedName>
        <fullName evidence="9">Uncharacterized protein</fullName>
    </submittedName>
</protein>
<evidence type="ECO:0000313" key="10">
    <source>
        <dbReference type="Proteomes" id="UP000033035"/>
    </source>
</evidence>
<dbReference type="GO" id="GO:0044038">
    <property type="term" value="P:cell wall macromolecule biosynthetic process"/>
    <property type="evidence" value="ECO:0007669"/>
    <property type="project" value="TreeGrafter"/>
</dbReference>
<keyword evidence="10" id="KW-1185">Reference proteome</keyword>
<feature type="transmembrane region" description="Helical" evidence="8">
    <location>
        <begin position="192"/>
        <end position="210"/>
    </location>
</feature>
<keyword evidence="5 8" id="KW-1133">Transmembrane helix</keyword>
<evidence type="ECO:0000256" key="1">
    <source>
        <dbReference type="ARBA" id="ARBA00004651"/>
    </source>
</evidence>
<dbReference type="GO" id="GO:0016780">
    <property type="term" value="F:phosphotransferase activity, for other substituted phosphate groups"/>
    <property type="evidence" value="ECO:0007669"/>
    <property type="project" value="InterPro"/>
</dbReference>
<keyword evidence="6 8" id="KW-0472">Membrane</keyword>
<dbReference type="AlphaFoldDB" id="A0A0F5IRZ1"/>
<dbReference type="PANTHER" id="PTHR22926">
    <property type="entry name" value="PHOSPHO-N-ACETYLMURAMOYL-PENTAPEPTIDE-TRANSFERASE"/>
    <property type="match status" value="1"/>
</dbReference>
<dbReference type="CDD" id="cd06853">
    <property type="entry name" value="GT_WecA_like"/>
    <property type="match status" value="1"/>
</dbReference>
<name>A0A0F5IRZ1_9BACT</name>
<keyword evidence="2" id="KW-1003">Cell membrane</keyword>
<comment type="cofactor">
    <cofactor evidence="7">
        <name>Mg(2+)</name>
        <dbReference type="ChEBI" id="CHEBI:18420"/>
    </cofactor>
</comment>
<feature type="transmembrane region" description="Helical" evidence="8">
    <location>
        <begin position="103"/>
        <end position="122"/>
    </location>
</feature>
<organism evidence="9 10">
    <name type="scientific">Parabacteroides gordonii MS-1 = DSM 23371</name>
    <dbReference type="NCBI Taxonomy" id="1203610"/>
    <lineage>
        <taxon>Bacteria</taxon>
        <taxon>Pseudomonadati</taxon>
        <taxon>Bacteroidota</taxon>
        <taxon>Bacteroidia</taxon>
        <taxon>Bacteroidales</taxon>
        <taxon>Tannerellaceae</taxon>
        <taxon>Parabacteroides</taxon>
    </lineage>
</organism>
<dbReference type="HOGENOM" id="CLU_023982_1_1_10"/>
<gene>
    <name evidence="9" type="ORF">HMPREF1536_04715</name>
</gene>
<evidence type="ECO:0000256" key="7">
    <source>
        <dbReference type="PIRSR" id="PIRSR600715-1"/>
    </source>
</evidence>
<keyword evidence="7" id="KW-0479">Metal-binding</keyword>
<evidence type="ECO:0000256" key="6">
    <source>
        <dbReference type="ARBA" id="ARBA00023136"/>
    </source>
</evidence>
<feature type="transmembrane region" description="Helical" evidence="8">
    <location>
        <begin position="164"/>
        <end position="185"/>
    </location>
</feature>
<accession>A0A0F5IRZ1</accession>
<feature type="transmembrane region" description="Helical" evidence="8">
    <location>
        <begin position="246"/>
        <end position="269"/>
    </location>
</feature>
<keyword evidence="7" id="KW-0460">Magnesium</keyword>
<evidence type="ECO:0000313" key="9">
    <source>
        <dbReference type="EMBL" id="KKB48253.1"/>
    </source>
</evidence>
<evidence type="ECO:0000256" key="8">
    <source>
        <dbReference type="SAM" id="Phobius"/>
    </source>
</evidence>
<evidence type="ECO:0000256" key="3">
    <source>
        <dbReference type="ARBA" id="ARBA00022679"/>
    </source>
</evidence>
<keyword evidence="3" id="KW-0808">Transferase</keyword>
<evidence type="ECO:0000256" key="5">
    <source>
        <dbReference type="ARBA" id="ARBA00022989"/>
    </source>
</evidence>
<sequence length="398" mass="44675">MVTGLLSMMFSIIQRDSTIAEFVILLCFIMSFICSVFMLPRIMIISKRKRLYDDLNARKCHSAAISRLGGLVFIPSVLIAFSFSTAFFFFISFPLNSTLAGNALQELLFLLTGSLFLYLVGVKDDLIGVRYRKKFIAQFFVAALFPMAGLYINNLYGLFGVYEIPVLIGIPFTIVLVVFVTNAINLIDGIDGLAGGMALVAFITFGILYILKGEWIYSMLAFAFVGCLLPFLYYNVFGSAFRGSKLFMGDSGSLSLGYMLSFFAVKYVMYIPGEGMDGYCLIIPFSLLFVPVFDALRVMVVRAFQSHPLFLADRNHIHHKCLDAGLNHLQATCLLIGYAIVMLIVNIGLFRIFNLNILFILNMLVAICINYLLDIRIRYIRKVHDFDFSGVSVPEIKE</sequence>
<feature type="binding site" evidence="7">
    <location>
        <position position="250"/>
    </location>
    <ligand>
        <name>Mg(2+)</name>
        <dbReference type="ChEBI" id="CHEBI:18420"/>
    </ligand>
</feature>
<dbReference type="EMBL" id="AQHW01000027">
    <property type="protein sequence ID" value="KKB48253.1"/>
    <property type="molecule type" value="Genomic_DNA"/>
</dbReference>
<feature type="transmembrane region" description="Helical" evidence="8">
    <location>
        <begin position="68"/>
        <end position="91"/>
    </location>
</feature>
<comment type="caution">
    <text evidence="9">The sequence shown here is derived from an EMBL/GenBank/DDBJ whole genome shotgun (WGS) entry which is preliminary data.</text>
</comment>
<proteinExistence type="predicted"/>
<dbReference type="GO" id="GO:0046872">
    <property type="term" value="F:metal ion binding"/>
    <property type="evidence" value="ECO:0007669"/>
    <property type="project" value="UniProtKB-KW"/>
</dbReference>
<feature type="transmembrane region" description="Helical" evidence="8">
    <location>
        <begin position="134"/>
        <end position="152"/>
    </location>
</feature>
<dbReference type="PANTHER" id="PTHR22926:SF3">
    <property type="entry name" value="UNDECAPRENYL-PHOSPHATE ALPHA-N-ACETYLGLUCOSAMINYL 1-PHOSPHATE TRANSFERASE"/>
    <property type="match status" value="1"/>
</dbReference>
<feature type="transmembrane region" description="Helical" evidence="8">
    <location>
        <begin position="281"/>
        <end position="304"/>
    </location>
</feature>
<reference evidence="9 10" key="1">
    <citation type="submission" date="2013-04" db="EMBL/GenBank/DDBJ databases">
        <title>The Genome Sequence of Parabacteroides gordonii DSM 23371.</title>
        <authorList>
            <consortium name="The Broad Institute Genomics Platform"/>
            <person name="Earl A."/>
            <person name="Ward D."/>
            <person name="Feldgarden M."/>
            <person name="Gevers D."/>
            <person name="Martens E."/>
            <person name="Sakamoto M."/>
            <person name="Benno Y."/>
            <person name="Suzuki N."/>
            <person name="Matsunaga N."/>
            <person name="Koshihara K."/>
            <person name="Seki M."/>
            <person name="Komiya H."/>
            <person name="Walker B."/>
            <person name="Young S."/>
            <person name="Zeng Q."/>
            <person name="Gargeya S."/>
            <person name="Fitzgerald M."/>
            <person name="Haas B."/>
            <person name="Abouelleil A."/>
            <person name="Allen A.W."/>
            <person name="Alvarado L."/>
            <person name="Arachchi H.M."/>
            <person name="Berlin A.M."/>
            <person name="Chapman S.B."/>
            <person name="Gainer-Dewar J."/>
            <person name="Goldberg J."/>
            <person name="Griggs A."/>
            <person name="Gujja S."/>
            <person name="Hansen M."/>
            <person name="Howarth C."/>
            <person name="Imamovic A."/>
            <person name="Ireland A."/>
            <person name="Larimer J."/>
            <person name="McCowan C."/>
            <person name="Murphy C."/>
            <person name="Pearson M."/>
            <person name="Poon T.W."/>
            <person name="Priest M."/>
            <person name="Roberts A."/>
            <person name="Saif S."/>
            <person name="Shea T."/>
            <person name="Sisk P."/>
            <person name="Sykes S."/>
            <person name="Wortman J."/>
            <person name="Nusbaum C."/>
            <person name="Birren B."/>
        </authorList>
    </citation>
    <scope>NUCLEOTIDE SEQUENCE [LARGE SCALE GENOMIC DNA]</scope>
    <source>
        <strain evidence="9 10">MS-1</strain>
    </source>
</reference>
<feature type="transmembrane region" description="Helical" evidence="8">
    <location>
        <begin position="353"/>
        <end position="373"/>
    </location>
</feature>
<dbReference type="GO" id="GO:0005886">
    <property type="term" value="C:plasma membrane"/>
    <property type="evidence" value="ECO:0007669"/>
    <property type="project" value="UniProtKB-SubCell"/>
</dbReference>
<dbReference type="PATRIC" id="fig|1203610.3.peg.4807"/>
<dbReference type="PROSITE" id="PS01348">
    <property type="entry name" value="MRAY_2"/>
    <property type="match status" value="1"/>
</dbReference>
<dbReference type="InterPro" id="IPR000715">
    <property type="entry name" value="Glycosyl_transferase_4"/>
</dbReference>
<feature type="transmembrane region" description="Helical" evidence="8">
    <location>
        <begin position="20"/>
        <end position="40"/>
    </location>
</feature>
<dbReference type="Pfam" id="PF00953">
    <property type="entry name" value="Glycos_transf_4"/>
    <property type="match status" value="1"/>
</dbReference>
<keyword evidence="4 8" id="KW-0812">Transmembrane</keyword>
<dbReference type="Proteomes" id="UP000033035">
    <property type="component" value="Unassembled WGS sequence"/>
</dbReference>
<dbReference type="InterPro" id="IPR018480">
    <property type="entry name" value="PNAcMuramoyl-5peptid_Trfase_CS"/>
</dbReference>
<dbReference type="STRING" id="1203610.HMPREF1536_04715"/>
<dbReference type="GO" id="GO:0009103">
    <property type="term" value="P:lipopolysaccharide biosynthetic process"/>
    <property type="evidence" value="ECO:0007669"/>
    <property type="project" value="TreeGrafter"/>
</dbReference>